<dbReference type="Pfam" id="PF20240">
    <property type="entry name" value="DUF6597"/>
    <property type="match status" value="1"/>
</dbReference>
<dbReference type="GO" id="GO:0043565">
    <property type="term" value="F:sequence-specific DNA binding"/>
    <property type="evidence" value="ECO:0007669"/>
    <property type="project" value="InterPro"/>
</dbReference>
<dbReference type="OrthoDB" id="323290at2"/>
<dbReference type="Pfam" id="PF12833">
    <property type="entry name" value="HTH_18"/>
    <property type="match status" value="1"/>
</dbReference>
<dbReference type="InterPro" id="IPR046532">
    <property type="entry name" value="DUF6597"/>
</dbReference>
<organism evidence="6 7">
    <name type="scientific">Leptospira gomenensis</name>
    <dbReference type="NCBI Taxonomy" id="2484974"/>
    <lineage>
        <taxon>Bacteria</taxon>
        <taxon>Pseudomonadati</taxon>
        <taxon>Spirochaetota</taxon>
        <taxon>Spirochaetia</taxon>
        <taxon>Leptospirales</taxon>
        <taxon>Leptospiraceae</taxon>
        <taxon>Leptospira</taxon>
    </lineage>
</organism>
<dbReference type="InterPro" id="IPR009057">
    <property type="entry name" value="Homeodomain-like_sf"/>
</dbReference>
<evidence type="ECO:0000259" key="5">
    <source>
        <dbReference type="PROSITE" id="PS01124"/>
    </source>
</evidence>
<dbReference type="PROSITE" id="PS01124">
    <property type="entry name" value="HTH_ARAC_FAMILY_2"/>
    <property type="match status" value="1"/>
</dbReference>
<dbReference type="SMART" id="SM00342">
    <property type="entry name" value="HTH_ARAC"/>
    <property type="match status" value="1"/>
</dbReference>
<feature type="domain" description="HTH araC/xylS-type" evidence="5">
    <location>
        <begin position="174"/>
        <end position="260"/>
    </location>
</feature>
<dbReference type="AlphaFoldDB" id="A0A5F1YCL5"/>
<comment type="caution">
    <text evidence="6">The sequence shown here is derived from an EMBL/GenBank/DDBJ whole genome shotgun (WGS) entry which is preliminary data.</text>
</comment>
<keyword evidence="7" id="KW-1185">Reference proteome</keyword>
<dbReference type="EMBL" id="RQFA01000028">
    <property type="protein sequence ID" value="TGK35445.1"/>
    <property type="molecule type" value="Genomic_DNA"/>
</dbReference>
<evidence type="ECO:0000313" key="7">
    <source>
        <dbReference type="Proteomes" id="UP000298277"/>
    </source>
</evidence>
<sequence>MNPFRYRMSPAPPGIRDYVRFFWSLESSPSPSFPFSYRIMADGCAELLFVYRGSFLEAGVDPKTATIPSGFYAQSDRFRDFVSYAPFGIFGVYVYPSLFPVLSSLPSYEANRRILTFEEILGRTGVLWEERVCSAEDDLERIRIVTEFIRRAVSEKETLKTLRMGAAARTVSDRSGNLPIDDLVSGFSRSSRQFERDFKEIVGFSPKFYSRLARFQSVLELGNRRTLTELAQNSGYYDQSHFIREFREFSGYLPKDFFSGKTEQPVADPTPME</sequence>
<dbReference type="Gene3D" id="1.10.10.60">
    <property type="entry name" value="Homeodomain-like"/>
    <property type="match status" value="1"/>
</dbReference>
<dbReference type="InterPro" id="IPR050204">
    <property type="entry name" value="AraC_XylS_family_regulators"/>
</dbReference>
<evidence type="ECO:0000256" key="1">
    <source>
        <dbReference type="ARBA" id="ARBA00023015"/>
    </source>
</evidence>
<feature type="transmembrane region" description="Helical" evidence="4">
    <location>
        <begin position="81"/>
        <end position="102"/>
    </location>
</feature>
<accession>A0A5F1YCL5</accession>
<dbReference type="PANTHER" id="PTHR46796">
    <property type="entry name" value="HTH-TYPE TRANSCRIPTIONAL ACTIVATOR RHAS-RELATED"/>
    <property type="match status" value="1"/>
</dbReference>
<dbReference type="SUPFAM" id="SSF46689">
    <property type="entry name" value="Homeodomain-like"/>
    <property type="match status" value="1"/>
</dbReference>
<name>A0A5F1YCL5_9LEPT</name>
<protein>
    <submittedName>
        <fullName evidence="6">AraC family transcriptional regulator</fullName>
    </submittedName>
</protein>
<keyword evidence="4" id="KW-0472">Membrane</keyword>
<keyword evidence="3" id="KW-0804">Transcription</keyword>
<dbReference type="Proteomes" id="UP000298277">
    <property type="component" value="Unassembled WGS sequence"/>
</dbReference>
<dbReference type="GO" id="GO:0003700">
    <property type="term" value="F:DNA-binding transcription factor activity"/>
    <property type="evidence" value="ECO:0007669"/>
    <property type="project" value="InterPro"/>
</dbReference>
<dbReference type="RefSeq" id="WP_135590451.1">
    <property type="nucleotide sequence ID" value="NZ_RQEZ01000037.1"/>
</dbReference>
<evidence type="ECO:0000256" key="3">
    <source>
        <dbReference type="ARBA" id="ARBA00023163"/>
    </source>
</evidence>
<proteinExistence type="predicted"/>
<evidence type="ECO:0000313" key="6">
    <source>
        <dbReference type="EMBL" id="TGK35445.1"/>
    </source>
</evidence>
<keyword evidence="2" id="KW-0238">DNA-binding</keyword>
<gene>
    <name evidence="6" type="ORF">EHQ17_05775</name>
</gene>
<dbReference type="InterPro" id="IPR018060">
    <property type="entry name" value="HTH_AraC"/>
</dbReference>
<evidence type="ECO:0000256" key="4">
    <source>
        <dbReference type="SAM" id="Phobius"/>
    </source>
</evidence>
<dbReference type="PANTHER" id="PTHR46796:SF13">
    <property type="entry name" value="HTH-TYPE TRANSCRIPTIONAL ACTIVATOR RHAS"/>
    <property type="match status" value="1"/>
</dbReference>
<keyword evidence="4" id="KW-1133">Transmembrane helix</keyword>
<keyword evidence="4" id="KW-0812">Transmembrane</keyword>
<keyword evidence="1" id="KW-0805">Transcription regulation</keyword>
<evidence type="ECO:0000256" key="2">
    <source>
        <dbReference type="ARBA" id="ARBA00023125"/>
    </source>
</evidence>
<reference evidence="6" key="1">
    <citation type="journal article" date="2019" name="PLoS Negl. Trop. Dis.">
        <title>Revisiting the worldwide diversity of Leptospira species in the environment.</title>
        <authorList>
            <person name="Vincent A.T."/>
            <person name="Schiettekatte O."/>
            <person name="Bourhy P."/>
            <person name="Veyrier F.J."/>
            <person name="Picardeau M."/>
        </authorList>
    </citation>
    <scope>NUCLEOTIDE SEQUENCE [LARGE SCALE GENOMIC DNA]</scope>
    <source>
        <strain evidence="6">201800299</strain>
    </source>
</reference>